<dbReference type="Proteomes" id="UP000738431">
    <property type="component" value="Chromosome"/>
</dbReference>
<dbReference type="EMBL" id="CP139781">
    <property type="protein sequence ID" value="WRQ85672.1"/>
    <property type="molecule type" value="Genomic_DNA"/>
</dbReference>
<dbReference type="PROSITE" id="PS51318">
    <property type="entry name" value="TAT"/>
    <property type="match status" value="1"/>
</dbReference>
<keyword evidence="3" id="KW-1185">Reference proteome</keyword>
<protein>
    <submittedName>
        <fullName evidence="2">Uncharacterized protein</fullName>
    </submittedName>
</protein>
<feature type="compositionally biased region" description="Low complexity" evidence="1">
    <location>
        <begin position="42"/>
        <end position="82"/>
    </location>
</feature>
<organism evidence="2 3">
    <name type="scientific">Actomonas aquatica</name>
    <dbReference type="NCBI Taxonomy" id="2866162"/>
    <lineage>
        <taxon>Bacteria</taxon>
        <taxon>Pseudomonadati</taxon>
        <taxon>Verrucomicrobiota</taxon>
        <taxon>Opitutia</taxon>
        <taxon>Opitutales</taxon>
        <taxon>Opitutaceae</taxon>
        <taxon>Actomonas</taxon>
    </lineage>
</organism>
<reference evidence="2 3" key="2">
    <citation type="submission" date="2023-12" db="EMBL/GenBank/DDBJ databases">
        <title>Description of an unclassified Opitutus bacterium of Verrucomicrobiota.</title>
        <authorList>
            <person name="Zhang D.-F."/>
        </authorList>
    </citation>
    <scope>NUCLEOTIDE SEQUENCE [LARGE SCALE GENOMIC DNA]</scope>
    <source>
        <strain evidence="2 3">WL0086</strain>
    </source>
</reference>
<dbReference type="InterPro" id="IPR006311">
    <property type="entry name" value="TAT_signal"/>
</dbReference>
<reference evidence="2 3" key="1">
    <citation type="submission" date="2021-08" db="EMBL/GenBank/DDBJ databases">
        <authorList>
            <person name="Zhang D."/>
            <person name="Zhang A."/>
            <person name="Wang L."/>
        </authorList>
    </citation>
    <scope>NUCLEOTIDE SEQUENCE [LARGE SCALE GENOMIC DNA]</scope>
    <source>
        <strain evidence="2 3">WL0086</strain>
    </source>
</reference>
<feature type="region of interest" description="Disordered" evidence="1">
    <location>
        <begin position="36"/>
        <end position="82"/>
    </location>
</feature>
<name>A0ABZ1C2T1_9BACT</name>
<proteinExistence type="predicted"/>
<gene>
    <name evidence="2" type="ORF">K1X11_012740</name>
</gene>
<sequence length="224" mass="23312">MPSFPPPSASSSTRRRLVGLVVLLLLLVGAGFMLLRPPPRPATASTPATDTPSADITSDRPATGASAPSPAPLDSPDASTTTVDLATELTTNLQPGRIAFLTLSIDPTAGTAQLTAARGSAGRAKALPVRPRPGYLRVDAFDASGALTFSASVPDPTNRHLEHPSAEDPHQLTTTVIRDPDAPLHLRLPGESQATRLILYRLSPDAPSATAPWAPFATVTLPRS</sequence>
<evidence type="ECO:0000313" key="3">
    <source>
        <dbReference type="Proteomes" id="UP000738431"/>
    </source>
</evidence>
<dbReference type="RefSeq" id="WP_221032787.1">
    <property type="nucleotide sequence ID" value="NZ_CP139781.1"/>
</dbReference>
<accession>A0ABZ1C2T1</accession>
<evidence type="ECO:0000256" key="1">
    <source>
        <dbReference type="SAM" id="MobiDB-lite"/>
    </source>
</evidence>
<evidence type="ECO:0000313" key="2">
    <source>
        <dbReference type="EMBL" id="WRQ85672.1"/>
    </source>
</evidence>